<evidence type="ECO:0000313" key="2">
    <source>
        <dbReference type="Proteomes" id="UP000027142"/>
    </source>
</evidence>
<proteinExistence type="predicted"/>
<reference evidence="1 2" key="1">
    <citation type="journal article" date="2014" name="Gene">
        <title>A comparative genomic analysis of the alkalitolerant soil bacterium Bacillus lehensis G1.</title>
        <authorList>
            <person name="Noor Y.M."/>
            <person name="Samsulrizal N.H."/>
            <person name="Jema'on N.A."/>
            <person name="Low K.O."/>
            <person name="Ramli A.N."/>
            <person name="Alias N.I."/>
            <person name="Damis S.I."/>
            <person name="Fuzi S.F."/>
            <person name="Isa M.N."/>
            <person name="Murad A.M."/>
            <person name="Raih M.F."/>
            <person name="Bakar F.D."/>
            <person name="Najimudin N."/>
            <person name="Mahadi N.M."/>
            <person name="Illias R.M."/>
        </authorList>
    </citation>
    <scope>NUCLEOTIDE SEQUENCE [LARGE SCALE GENOMIC DNA]</scope>
    <source>
        <strain evidence="1 2">G1</strain>
    </source>
</reference>
<protein>
    <submittedName>
        <fullName evidence="1">Uncharacterized protein</fullName>
    </submittedName>
</protein>
<keyword evidence="2" id="KW-1185">Reference proteome</keyword>
<dbReference type="KEGG" id="ble:BleG1_0688"/>
<dbReference type="Proteomes" id="UP000027142">
    <property type="component" value="Chromosome"/>
</dbReference>
<dbReference type="OrthoDB" id="2940178at2"/>
<dbReference type="AlphaFoldDB" id="A0A060LPN3"/>
<dbReference type="EMBL" id="CP003923">
    <property type="protein sequence ID" value="AIC93296.1"/>
    <property type="molecule type" value="Genomic_DNA"/>
</dbReference>
<dbReference type="RefSeq" id="WP_038477185.1">
    <property type="nucleotide sequence ID" value="NZ_CP003923.1"/>
</dbReference>
<evidence type="ECO:0000313" key="1">
    <source>
        <dbReference type="EMBL" id="AIC93296.1"/>
    </source>
</evidence>
<sequence>MKRNVVIILIIFFIVIGGYSRYLEREPAPSTVGEEMAERFNEITIEQIEVNQYKEGVVNVGYLHNPDEIETLLQKVNALDVQKTKQVANQKAKDSYLVYVKVDGGGSFSMDFNDPRVTLPSGIYTLLGENEATAYIENLDSIEWHRNE</sequence>
<dbReference type="PATRIC" id="fig|1246626.3.peg.687"/>
<dbReference type="STRING" id="1246626.BleG1_0688"/>
<gene>
    <name evidence="1" type="ORF">BleG1_0688</name>
</gene>
<organism evidence="1 2">
    <name type="scientific">Shouchella lehensis G1</name>
    <dbReference type="NCBI Taxonomy" id="1246626"/>
    <lineage>
        <taxon>Bacteria</taxon>
        <taxon>Bacillati</taxon>
        <taxon>Bacillota</taxon>
        <taxon>Bacilli</taxon>
        <taxon>Bacillales</taxon>
        <taxon>Bacillaceae</taxon>
        <taxon>Shouchella</taxon>
    </lineage>
</organism>
<name>A0A060LPN3_9BACI</name>
<dbReference type="HOGENOM" id="CLU_1755186_0_0_9"/>
<accession>A0A060LPN3</accession>